<sequence>MRRRREAKRGIEVRQSMIGRECTTAIRGVDEYETDLIQVRVVPIIVVLAKQDPDLEAFSHNPLIKQSITTSDDFLRTFIVLRFDPSTYERCIGDGL</sequence>
<keyword evidence="1" id="KW-1185">Reference proteome</keyword>
<evidence type="ECO:0000313" key="2">
    <source>
        <dbReference type="WBParaSite" id="Hba_13093"/>
    </source>
</evidence>
<proteinExistence type="predicted"/>
<dbReference type="Proteomes" id="UP000095283">
    <property type="component" value="Unplaced"/>
</dbReference>
<organism evidence="1 2">
    <name type="scientific">Heterorhabditis bacteriophora</name>
    <name type="common">Entomopathogenic nematode worm</name>
    <dbReference type="NCBI Taxonomy" id="37862"/>
    <lineage>
        <taxon>Eukaryota</taxon>
        <taxon>Metazoa</taxon>
        <taxon>Ecdysozoa</taxon>
        <taxon>Nematoda</taxon>
        <taxon>Chromadorea</taxon>
        <taxon>Rhabditida</taxon>
        <taxon>Rhabditina</taxon>
        <taxon>Rhabditomorpha</taxon>
        <taxon>Strongyloidea</taxon>
        <taxon>Heterorhabditidae</taxon>
        <taxon>Heterorhabditis</taxon>
    </lineage>
</organism>
<dbReference type="AlphaFoldDB" id="A0A1I7X6J8"/>
<name>A0A1I7X6J8_HETBA</name>
<accession>A0A1I7X6J8</accession>
<dbReference type="WBParaSite" id="Hba_13093">
    <property type="protein sequence ID" value="Hba_13093"/>
    <property type="gene ID" value="Hba_13093"/>
</dbReference>
<reference evidence="2" key="1">
    <citation type="submission" date="2016-11" db="UniProtKB">
        <authorList>
            <consortium name="WormBaseParasite"/>
        </authorList>
    </citation>
    <scope>IDENTIFICATION</scope>
</reference>
<protein>
    <submittedName>
        <fullName evidence="2">DUF1330 domain-containing protein</fullName>
    </submittedName>
</protein>
<evidence type="ECO:0000313" key="1">
    <source>
        <dbReference type="Proteomes" id="UP000095283"/>
    </source>
</evidence>